<gene>
    <name evidence="3" type="ORF">QEH52_13540</name>
</gene>
<dbReference type="EMBL" id="JARXHW010000033">
    <property type="protein sequence ID" value="MDQ8208542.1"/>
    <property type="molecule type" value="Genomic_DNA"/>
</dbReference>
<dbReference type="RefSeq" id="WP_308951161.1">
    <property type="nucleotide sequence ID" value="NZ_JARXHW010000033.1"/>
</dbReference>
<dbReference type="SUPFAM" id="SSF56219">
    <property type="entry name" value="DNase I-like"/>
    <property type="match status" value="1"/>
</dbReference>
<feature type="transmembrane region" description="Helical" evidence="1">
    <location>
        <begin position="17"/>
        <end position="36"/>
    </location>
</feature>
<evidence type="ECO:0000259" key="2">
    <source>
        <dbReference type="Pfam" id="PF03372"/>
    </source>
</evidence>
<keyword evidence="1" id="KW-0472">Membrane</keyword>
<keyword evidence="3" id="KW-0378">Hydrolase</keyword>
<keyword evidence="1" id="KW-1133">Transmembrane helix</keyword>
<dbReference type="GO" id="GO:0004519">
    <property type="term" value="F:endonuclease activity"/>
    <property type="evidence" value="ECO:0007669"/>
    <property type="project" value="UniProtKB-KW"/>
</dbReference>
<comment type="caution">
    <text evidence="3">The sequence shown here is derived from an EMBL/GenBank/DDBJ whole genome shotgun (WGS) entry which is preliminary data.</text>
</comment>
<dbReference type="Gene3D" id="3.60.10.10">
    <property type="entry name" value="Endonuclease/exonuclease/phosphatase"/>
    <property type="match status" value="1"/>
</dbReference>
<evidence type="ECO:0000313" key="4">
    <source>
        <dbReference type="Proteomes" id="UP001225316"/>
    </source>
</evidence>
<dbReference type="Proteomes" id="UP001225316">
    <property type="component" value="Unassembled WGS sequence"/>
</dbReference>
<dbReference type="InterPro" id="IPR036691">
    <property type="entry name" value="Endo/exonu/phosph_ase_sf"/>
</dbReference>
<name>A0ABU1AWL2_9BACT</name>
<feature type="transmembrane region" description="Helical" evidence="1">
    <location>
        <begin position="48"/>
        <end position="67"/>
    </location>
</feature>
<accession>A0ABU1AWL2</accession>
<keyword evidence="3" id="KW-0540">Nuclease</keyword>
<evidence type="ECO:0000313" key="3">
    <source>
        <dbReference type="EMBL" id="MDQ8208542.1"/>
    </source>
</evidence>
<dbReference type="Pfam" id="PF03372">
    <property type="entry name" value="Exo_endo_phos"/>
    <property type="match status" value="1"/>
</dbReference>
<proteinExistence type="predicted"/>
<keyword evidence="4" id="KW-1185">Reference proteome</keyword>
<keyword evidence="1" id="KW-0812">Transmembrane</keyword>
<keyword evidence="3" id="KW-0255">Endonuclease</keyword>
<feature type="domain" description="Endonuclease/exonuclease/phosphatase" evidence="2">
    <location>
        <begin position="93"/>
        <end position="298"/>
    </location>
</feature>
<sequence length="309" mass="34987">MTSSIQFWPVASQWAPLWYALLFFPKWWACVLYVLCFPTIFFFGKWAAMALIICGSLQLILFGGWRYHFNEDDTIHSSLRVLTLNAGEGLVELDLLDTFIRDASVDVIALQELPAEVDLDTILVPSDWSVLRREKLVVASRYPIEFVSLLSRSDIVEGRGYGLVYMTFDVLLPDRKMRIMNVHLETPRSGLEPFLNLDFDLENLRNNFRRRSYEVGIVAADAKHLGVSIVCGDFNMPEQSPLYRAYFSDYVNAFGARGTGLGATKYTSCYSVRIDHILISSSLKPLQVRVGSDLGSDHRPIVADLALIE</sequence>
<protein>
    <submittedName>
        <fullName evidence="3">Endonuclease/exonuclease/phosphatase family protein</fullName>
    </submittedName>
</protein>
<dbReference type="InterPro" id="IPR005135">
    <property type="entry name" value="Endo/exonuclease/phosphatase"/>
</dbReference>
<reference evidence="3 4" key="1">
    <citation type="submission" date="2023-04" db="EMBL/GenBank/DDBJ databases">
        <title>A novel bacteria isolated from coastal sediment.</title>
        <authorList>
            <person name="Liu X.-J."/>
            <person name="Du Z.-J."/>
        </authorList>
    </citation>
    <scope>NUCLEOTIDE SEQUENCE [LARGE SCALE GENOMIC DNA]</scope>
    <source>
        <strain evidence="3 4">SDUM461003</strain>
    </source>
</reference>
<organism evidence="3 4">
    <name type="scientific">Thalassobacterium maritimum</name>
    <dbReference type="NCBI Taxonomy" id="3041265"/>
    <lineage>
        <taxon>Bacteria</taxon>
        <taxon>Pseudomonadati</taxon>
        <taxon>Verrucomicrobiota</taxon>
        <taxon>Opitutia</taxon>
        <taxon>Puniceicoccales</taxon>
        <taxon>Coraliomargaritaceae</taxon>
        <taxon>Thalassobacterium</taxon>
    </lineage>
</organism>
<evidence type="ECO:0000256" key="1">
    <source>
        <dbReference type="SAM" id="Phobius"/>
    </source>
</evidence>